<accession>A0A142BD32</accession>
<evidence type="ECO:0000256" key="4">
    <source>
        <dbReference type="ARBA" id="ARBA00022670"/>
    </source>
</evidence>
<evidence type="ECO:0000256" key="8">
    <source>
        <dbReference type="ARBA" id="ARBA00022989"/>
    </source>
</evidence>
<organism evidence="14 15">
    <name type="scientific">Endozoicomonas montiporae CL-33</name>
    <dbReference type="NCBI Taxonomy" id="570277"/>
    <lineage>
        <taxon>Bacteria</taxon>
        <taxon>Pseudomonadati</taxon>
        <taxon>Pseudomonadota</taxon>
        <taxon>Gammaproteobacteria</taxon>
        <taxon>Oceanospirillales</taxon>
        <taxon>Endozoicomonadaceae</taxon>
        <taxon>Endozoicomonas</taxon>
    </lineage>
</organism>
<name>A0A142BD32_9GAMM</name>
<dbReference type="NCBIfam" id="NF008745">
    <property type="entry name" value="PRK11778.1"/>
    <property type="match status" value="1"/>
</dbReference>
<evidence type="ECO:0000256" key="3">
    <source>
        <dbReference type="ARBA" id="ARBA00022475"/>
    </source>
</evidence>
<dbReference type="GO" id="GO:0005886">
    <property type="term" value="C:plasma membrane"/>
    <property type="evidence" value="ECO:0007669"/>
    <property type="project" value="UniProtKB-SubCell"/>
</dbReference>
<evidence type="ECO:0000256" key="2">
    <source>
        <dbReference type="ARBA" id="ARBA00008683"/>
    </source>
</evidence>
<feature type="region of interest" description="Disordered" evidence="10">
    <location>
        <begin position="75"/>
        <end position="99"/>
    </location>
</feature>
<dbReference type="GO" id="GO:0006508">
    <property type="term" value="P:proteolysis"/>
    <property type="evidence" value="ECO:0007669"/>
    <property type="project" value="UniProtKB-KW"/>
</dbReference>
<comment type="subcellular location">
    <subcellularLocation>
        <location evidence="1">Cell membrane</location>
    </subcellularLocation>
</comment>
<gene>
    <name evidence="14" type="primary">sohB</name>
    <name evidence="14" type="ORF">EZMO1_2584</name>
</gene>
<evidence type="ECO:0000259" key="12">
    <source>
        <dbReference type="Pfam" id="PF01343"/>
    </source>
</evidence>
<dbReference type="InterPro" id="IPR002142">
    <property type="entry name" value="Peptidase_S49"/>
</dbReference>
<dbReference type="InterPro" id="IPR047272">
    <property type="entry name" value="S49_SppA_C"/>
</dbReference>
<dbReference type="AlphaFoldDB" id="A0A142BD32"/>
<comment type="similarity">
    <text evidence="2">Belongs to the peptidase S49 family.</text>
</comment>
<keyword evidence="7" id="KW-0720">Serine protease</keyword>
<keyword evidence="8 11" id="KW-1133">Transmembrane helix</keyword>
<evidence type="ECO:0000256" key="1">
    <source>
        <dbReference type="ARBA" id="ARBA00004236"/>
    </source>
</evidence>
<proteinExistence type="inferred from homology"/>
<dbReference type="EMBL" id="CP013251">
    <property type="protein sequence ID" value="AMO56658.1"/>
    <property type="molecule type" value="Genomic_DNA"/>
</dbReference>
<keyword evidence="3" id="KW-1003">Cell membrane</keyword>
<keyword evidence="6 14" id="KW-0378">Hydrolase</keyword>
<evidence type="ECO:0000256" key="6">
    <source>
        <dbReference type="ARBA" id="ARBA00022801"/>
    </source>
</evidence>
<dbReference type="InterPro" id="IPR029045">
    <property type="entry name" value="ClpP/crotonase-like_dom_sf"/>
</dbReference>
<dbReference type="PANTHER" id="PTHR42987">
    <property type="entry name" value="PEPTIDASE S49"/>
    <property type="match status" value="1"/>
</dbReference>
<keyword evidence="9 11" id="KW-0472">Membrane</keyword>
<evidence type="ECO:0000256" key="10">
    <source>
        <dbReference type="SAM" id="MobiDB-lite"/>
    </source>
</evidence>
<dbReference type="PANTHER" id="PTHR42987:SF4">
    <property type="entry name" value="PROTEASE SOHB-RELATED"/>
    <property type="match status" value="1"/>
</dbReference>
<keyword evidence="4 14" id="KW-0645">Protease</keyword>
<dbReference type="Pfam" id="PF01343">
    <property type="entry name" value="Peptidase_S49"/>
    <property type="match status" value="1"/>
</dbReference>
<evidence type="ECO:0000256" key="7">
    <source>
        <dbReference type="ARBA" id="ARBA00022825"/>
    </source>
</evidence>
<dbReference type="EC" id="3.4.21.-" evidence="14"/>
<dbReference type="CDD" id="cd07023">
    <property type="entry name" value="S49_Sppa_N_C"/>
    <property type="match status" value="1"/>
</dbReference>
<evidence type="ECO:0000313" key="14">
    <source>
        <dbReference type="EMBL" id="AMO56658.1"/>
    </source>
</evidence>
<protein>
    <submittedName>
        <fullName evidence="14">Periplasmic protease</fullName>
        <ecNumber evidence="14">3.4.21.-</ecNumber>
    </submittedName>
</protein>
<evidence type="ECO:0000256" key="9">
    <source>
        <dbReference type="ARBA" id="ARBA00023136"/>
    </source>
</evidence>
<feature type="domain" description="Peptidase S49" evidence="12">
    <location>
        <begin position="165"/>
        <end position="304"/>
    </location>
</feature>
<dbReference type="Pfam" id="PF08496">
    <property type="entry name" value="Peptidase_S49_N"/>
    <property type="match status" value="1"/>
</dbReference>
<feature type="transmembrane region" description="Helical" evidence="11">
    <location>
        <begin position="12"/>
        <end position="35"/>
    </location>
</feature>
<dbReference type="InterPro" id="IPR013703">
    <property type="entry name" value="Peptidase_S49_N_proteobac"/>
</dbReference>
<keyword evidence="5 11" id="KW-0812">Transmembrane</keyword>
<dbReference type="Proteomes" id="UP000071065">
    <property type="component" value="Chromosome"/>
</dbReference>
<dbReference type="Gene3D" id="6.20.330.10">
    <property type="match status" value="1"/>
</dbReference>
<evidence type="ECO:0000313" key="15">
    <source>
        <dbReference type="Proteomes" id="UP000071065"/>
    </source>
</evidence>
<dbReference type="GO" id="GO:0004252">
    <property type="term" value="F:serine-type endopeptidase activity"/>
    <property type="evidence" value="ECO:0007669"/>
    <property type="project" value="InterPro"/>
</dbReference>
<feature type="domain" description="Peptidase S49 N-terminal proteobacteria" evidence="13">
    <location>
        <begin position="6"/>
        <end position="161"/>
    </location>
</feature>
<reference evidence="14 15" key="1">
    <citation type="journal article" date="2016" name="Front. Microbiol.">
        <title>Genomic Insight into the Host-Endosymbiont Relationship of Endozoicomonas montiporae CL-33(T) with its Coral Host.</title>
        <authorList>
            <person name="Ding J.-Y."/>
            <person name="Shiu J.-H."/>
            <person name="Chen W.-M."/>
            <person name="Chiang Y.-R."/>
            <person name="Tang S.-L."/>
        </authorList>
    </citation>
    <scope>NUCLEOTIDE SEQUENCE [LARGE SCALE GENOMIC DNA]</scope>
    <source>
        <strain evidence="14 15">CL-33</strain>
    </source>
</reference>
<sequence length="353" mass="39393">MEAHLEYLAEYGLFLAKALTVIVALVVVVVVFTAAGSKAKKARKGHLEIDKLNDHYKELREGLEHSLLTADELKQQAKDKKKQDKADKAAKKKSKDKEEKETRPRLYVLDFQGDIKASATSSLREEITAVLGIARKEDEVLVRLESGGGLVHSYGLASSQLQRIRDKGIKLTIAVDKVAASGGYMMACTADKILAAPFAVIGSIGVMAQLPNLNKLLKKHDVDIELHTAGEYKRTLTVLGENTEKGREKFKQDMEDTHQLFKDFVQSAREQVTIEEVATGEIWYGQKAIEKNLVDEIKTSDQYIYDQVDSADIIHVAYTMKKGLPEKLGLAAHHAVDTTLLKWWERLSADRVH</sequence>
<dbReference type="KEGG" id="emp:EZMO1_2584"/>
<dbReference type="PATRIC" id="fig|570277.3.peg.2778"/>
<evidence type="ECO:0000259" key="13">
    <source>
        <dbReference type="Pfam" id="PF08496"/>
    </source>
</evidence>
<evidence type="ECO:0000256" key="11">
    <source>
        <dbReference type="SAM" id="Phobius"/>
    </source>
</evidence>
<evidence type="ECO:0000256" key="5">
    <source>
        <dbReference type="ARBA" id="ARBA00022692"/>
    </source>
</evidence>
<dbReference type="SUPFAM" id="SSF52096">
    <property type="entry name" value="ClpP/crotonase"/>
    <property type="match status" value="1"/>
</dbReference>
<dbReference type="Gene3D" id="3.90.226.10">
    <property type="entry name" value="2-enoyl-CoA Hydratase, Chain A, domain 1"/>
    <property type="match status" value="1"/>
</dbReference>
<dbReference type="STRING" id="570277.EZMO1_2584"/>